<evidence type="ECO:0000313" key="1">
    <source>
        <dbReference type="EMBL" id="MBA4654771.1"/>
    </source>
</evidence>
<reference evidence="1" key="2">
    <citation type="submission" date="2020-07" db="EMBL/GenBank/DDBJ databases">
        <authorList>
            <person name="Vera ALvarez R."/>
            <person name="Arias-Moreno D.M."/>
            <person name="Jimenez-Jacinto V."/>
            <person name="Jimenez-Bremont J.F."/>
            <person name="Swaminathan K."/>
            <person name="Moose S.P."/>
            <person name="Guerrero-Gonzalez M.L."/>
            <person name="Marino-Ramirez L."/>
            <person name="Landsman D."/>
            <person name="Rodriguez-Kessler M."/>
            <person name="Delgado-Sanchez P."/>
        </authorList>
    </citation>
    <scope>NUCLEOTIDE SEQUENCE</scope>
    <source>
        <tissue evidence="1">Cladode</tissue>
    </source>
</reference>
<proteinExistence type="predicted"/>
<reference evidence="1" key="1">
    <citation type="journal article" date="2013" name="J. Plant Res.">
        <title>Effect of fungi and light on seed germination of three Opuntia species from semiarid lands of central Mexico.</title>
        <authorList>
            <person name="Delgado-Sanchez P."/>
            <person name="Jimenez-Bremont J.F."/>
            <person name="Guerrero-Gonzalez Mde L."/>
            <person name="Flores J."/>
        </authorList>
    </citation>
    <scope>NUCLEOTIDE SEQUENCE</scope>
    <source>
        <tissue evidence="1">Cladode</tissue>
    </source>
</reference>
<sequence length="102" mass="12053">MVPAPVRFKMVKTGRIAPPNSYQSCFPGSVDIGKHHIRKVLRNLESSKFIKEFLDMLADFFWFFLIDEVSNSFHYDYLFQKRHISVEPTLVYVIFHVWEIVG</sequence>
<protein>
    <submittedName>
        <fullName evidence="1">Uncharacterized protein</fullName>
    </submittedName>
</protein>
<dbReference type="AlphaFoldDB" id="A0A7C9A0C8"/>
<dbReference type="EMBL" id="GISG01184770">
    <property type="protein sequence ID" value="MBA4654771.1"/>
    <property type="molecule type" value="Transcribed_RNA"/>
</dbReference>
<dbReference type="EMBL" id="GISG01184769">
    <property type="protein sequence ID" value="MBA4654770.1"/>
    <property type="molecule type" value="Transcribed_RNA"/>
</dbReference>
<organism evidence="1">
    <name type="scientific">Opuntia streptacantha</name>
    <name type="common">Prickly pear cactus</name>
    <name type="synonym">Opuntia cardona</name>
    <dbReference type="NCBI Taxonomy" id="393608"/>
    <lineage>
        <taxon>Eukaryota</taxon>
        <taxon>Viridiplantae</taxon>
        <taxon>Streptophyta</taxon>
        <taxon>Embryophyta</taxon>
        <taxon>Tracheophyta</taxon>
        <taxon>Spermatophyta</taxon>
        <taxon>Magnoliopsida</taxon>
        <taxon>eudicotyledons</taxon>
        <taxon>Gunneridae</taxon>
        <taxon>Pentapetalae</taxon>
        <taxon>Caryophyllales</taxon>
        <taxon>Cactineae</taxon>
        <taxon>Cactaceae</taxon>
        <taxon>Opuntioideae</taxon>
        <taxon>Opuntia</taxon>
    </lineage>
</organism>
<name>A0A7C9A0C8_OPUST</name>
<accession>A0A7C9A0C8</accession>